<dbReference type="Proteomes" id="UP001209540">
    <property type="component" value="Unassembled WGS sequence"/>
</dbReference>
<dbReference type="InterPro" id="IPR032675">
    <property type="entry name" value="LRR_dom_sf"/>
</dbReference>
<evidence type="ECO:0000259" key="2">
    <source>
        <dbReference type="PROSITE" id="PS50181"/>
    </source>
</evidence>
<protein>
    <recommendedName>
        <fullName evidence="2">F-box domain-containing protein</fullName>
    </recommendedName>
</protein>
<evidence type="ECO:0000256" key="1">
    <source>
        <dbReference type="SAM" id="MobiDB-lite"/>
    </source>
</evidence>
<comment type="caution">
    <text evidence="3">The sequence shown here is derived from an EMBL/GenBank/DDBJ whole genome shotgun (WGS) entry which is preliminary data.</text>
</comment>
<dbReference type="EMBL" id="JAIXMP010000013">
    <property type="protein sequence ID" value="KAI9263233.1"/>
    <property type="molecule type" value="Genomic_DNA"/>
</dbReference>
<sequence>MLIDLPMEVIDLIADQLLFKDFVTCLYVNHAWHDLFERILYRSVDTNDRSMFLVFRKRLNMTAQNPFPLGHYVRELKLCDGFMTQKQMMELQQLCPHIIALTFRWQDTKTHAQNVAASLANGVVISPTPTTSTMNDDNIHAQDNHATMTERPTNRRYFGIPKRMMEMFPTITRLTLECEPKSRRSRPAPQLYNSIHAYLHATHHLHSLTLTNVIRKLTFSQLDIIHEACPQLIQLTISIKSIDYYSGYMDMTHTTTTDTIGSPSTAEASLLGESDERLRHLDGPEWPTTPGGRPLRLQHISMCDQSGLIHLEKWIRYFAARYPELRSFSIRNWCWERSLGWLPGSHIPHPWQYVPQMPTSSGTTTVAAVRAESSSSAAVAAAATTGVNYMMVDHEENDNDGLLATHCPELHTIELFDVIIPSNAMKHLFAGRKLTQVSMKCQGSNVVDERGFMEMIRYLQPKIVHLGISIPAPFVCHALPFQQQQQNDASASSAMNIWHPYSTFEHLVELEIICCGGRWFEPVQFIMDHVLRTCPVLKQVTLVNVSVKATLSPTTTAATAVAPSSSVAAPVTTSHSNKMDPIKNSDNDNKQKMDKENDVLIFPSLMTLKLRNVDLRCGSLMKFLSRQCPRLLHLHMFRCTGPQQHLNYVQKDGARFAIDLPFHSLESLVIYEQHMVNKPAHTNVVAIVMDGSQQRQQGQNLYDHCYWVPEETGFNAMSDLKTATTPMRKMTSYLRSTLKTQQAYYNDFSKLNFDDTLLVRPPFPDTLQGQRILVKKWPPAQCERLLNPKNSTQNQNNNNSSNNHNVTTQQQQAWMLSSAFRKRKHNQDQANNIPIFKERWMNGCTNEMITTGYLSIRCKSVSKLIFNGAYLIHRGASVSPSSE</sequence>
<name>A0AAD5PDQ7_9FUNG</name>
<proteinExistence type="predicted"/>
<organism evidence="3 4">
    <name type="scientific">Phascolomyces articulosus</name>
    <dbReference type="NCBI Taxonomy" id="60185"/>
    <lineage>
        <taxon>Eukaryota</taxon>
        <taxon>Fungi</taxon>
        <taxon>Fungi incertae sedis</taxon>
        <taxon>Mucoromycota</taxon>
        <taxon>Mucoromycotina</taxon>
        <taxon>Mucoromycetes</taxon>
        <taxon>Mucorales</taxon>
        <taxon>Lichtheimiaceae</taxon>
        <taxon>Phascolomyces</taxon>
    </lineage>
</organism>
<evidence type="ECO:0000313" key="3">
    <source>
        <dbReference type="EMBL" id="KAI9263233.1"/>
    </source>
</evidence>
<evidence type="ECO:0000313" key="4">
    <source>
        <dbReference type="Proteomes" id="UP001209540"/>
    </source>
</evidence>
<dbReference type="SUPFAM" id="SSF52047">
    <property type="entry name" value="RNI-like"/>
    <property type="match status" value="1"/>
</dbReference>
<reference evidence="3" key="1">
    <citation type="journal article" date="2022" name="IScience">
        <title>Evolution of zygomycete secretomes and the origins of terrestrial fungal ecologies.</title>
        <authorList>
            <person name="Chang Y."/>
            <person name="Wang Y."/>
            <person name="Mondo S."/>
            <person name="Ahrendt S."/>
            <person name="Andreopoulos W."/>
            <person name="Barry K."/>
            <person name="Beard J."/>
            <person name="Benny G.L."/>
            <person name="Blankenship S."/>
            <person name="Bonito G."/>
            <person name="Cuomo C."/>
            <person name="Desiro A."/>
            <person name="Gervers K.A."/>
            <person name="Hundley H."/>
            <person name="Kuo A."/>
            <person name="LaButti K."/>
            <person name="Lang B.F."/>
            <person name="Lipzen A."/>
            <person name="O'Donnell K."/>
            <person name="Pangilinan J."/>
            <person name="Reynolds N."/>
            <person name="Sandor L."/>
            <person name="Smith M.E."/>
            <person name="Tsang A."/>
            <person name="Grigoriev I.V."/>
            <person name="Stajich J.E."/>
            <person name="Spatafora J.W."/>
        </authorList>
    </citation>
    <scope>NUCLEOTIDE SEQUENCE</scope>
    <source>
        <strain evidence="3">RSA 2281</strain>
    </source>
</reference>
<feature type="compositionally biased region" description="Low complexity" evidence="1">
    <location>
        <begin position="790"/>
        <end position="808"/>
    </location>
</feature>
<feature type="compositionally biased region" description="Basic and acidic residues" evidence="1">
    <location>
        <begin position="577"/>
        <end position="590"/>
    </location>
</feature>
<dbReference type="InterPro" id="IPR001810">
    <property type="entry name" value="F-box_dom"/>
</dbReference>
<accession>A0AAD5PDQ7</accession>
<gene>
    <name evidence="3" type="ORF">BDA99DRAFT_559788</name>
</gene>
<feature type="domain" description="F-box" evidence="2">
    <location>
        <begin position="1"/>
        <end position="44"/>
    </location>
</feature>
<reference evidence="3" key="2">
    <citation type="submission" date="2023-02" db="EMBL/GenBank/DDBJ databases">
        <authorList>
            <consortium name="DOE Joint Genome Institute"/>
            <person name="Mondo S.J."/>
            <person name="Chang Y."/>
            <person name="Wang Y."/>
            <person name="Ahrendt S."/>
            <person name="Andreopoulos W."/>
            <person name="Barry K."/>
            <person name="Beard J."/>
            <person name="Benny G.L."/>
            <person name="Blankenship S."/>
            <person name="Bonito G."/>
            <person name="Cuomo C."/>
            <person name="Desiro A."/>
            <person name="Gervers K.A."/>
            <person name="Hundley H."/>
            <person name="Kuo A."/>
            <person name="LaButti K."/>
            <person name="Lang B.F."/>
            <person name="Lipzen A."/>
            <person name="O'Donnell K."/>
            <person name="Pangilinan J."/>
            <person name="Reynolds N."/>
            <person name="Sandor L."/>
            <person name="Smith M.W."/>
            <person name="Tsang A."/>
            <person name="Grigoriev I.V."/>
            <person name="Stajich J.E."/>
            <person name="Spatafora J.W."/>
        </authorList>
    </citation>
    <scope>NUCLEOTIDE SEQUENCE</scope>
    <source>
        <strain evidence="3">RSA 2281</strain>
    </source>
</reference>
<keyword evidence="4" id="KW-1185">Reference proteome</keyword>
<feature type="region of interest" description="Disordered" evidence="1">
    <location>
        <begin position="569"/>
        <end position="590"/>
    </location>
</feature>
<dbReference type="Gene3D" id="3.80.10.10">
    <property type="entry name" value="Ribonuclease Inhibitor"/>
    <property type="match status" value="1"/>
</dbReference>
<feature type="region of interest" description="Disordered" evidence="1">
    <location>
        <begin position="786"/>
        <end position="808"/>
    </location>
</feature>
<dbReference type="PROSITE" id="PS50181">
    <property type="entry name" value="FBOX"/>
    <property type="match status" value="1"/>
</dbReference>
<dbReference type="AlphaFoldDB" id="A0AAD5PDQ7"/>
<dbReference type="CDD" id="cd09917">
    <property type="entry name" value="F-box_SF"/>
    <property type="match status" value="1"/>
</dbReference>